<comment type="caution">
    <text evidence="1">The sequence shown here is derived from an EMBL/GenBank/DDBJ whole genome shotgun (WGS) entry which is preliminary data.</text>
</comment>
<dbReference type="RefSeq" id="WP_267542071.1">
    <property type="nucleotide sequence ID" value="NZ_JAPNKA010000001.1"/>
</dbReference>
<name>A0ABT4APM3_9BACT</name>
<evidence type="ECO:0000313" key="1">
    <source>
        <dbReference type="EMBL" id="MCY1083546.1"/>
    </source>
</evidence>
<reference evidence="1 2" key="1">
    <citation type="submission" date="2022-11" db="EMBL/GenBank/DDBJ databases">
        <title>Minimal conservation of predation-associated metabolite biosynthetic gene clusters underscores biosynthetic potential of Myxococcota including descriptions for ten novel species: Archangium lansinium sp. nov., Myxococcus landrumus sp. nov., Nannocystis bai.</title>
        <authorList>
            <person name="Ahearne A."/>
            <person name="Stevens C."/>
            <person name="Phillips K."/>
        </authorList>
    </citation>
    <scope>NUCLEOTIDE SEQUENCE [LARGE SCALE GENOMIC DNA]</scope>
    <source>
        <strain evidence="1 2">MIWBW</strain>
    </source>
</reference>
<protein>
    <submittedName>
        <fullName evidence="1">Uncharacterized protein</fullName>
    </submittedName>
</protein>
<sequence length="43" mass="4478">MQWYMHLSPAVKDAAISLLDTAGPQLSGDMLETGSATKVKTGG</sequence>
<accession>A0ABT4APM3</accession>
<dbReference type="Proteomes" id="UP001207654">
    <property type="component" value="Unassembled WGS sequence"/>
</dbReference>
<organism evidence="1 2">
    <name type="scientific">Archangium lansingense</name>
    <dbReference type="NCBI Taxonomy" id="2995310"/>
    <lineage>
        <taxon>Bacteria</taxon>
        <taxon>Pseudomonadati</taxon>
        <taxon>Myxococcota</taxon>
        <taxon>Myxococcia</taxon>
        <taxon>Myxococcales</taxon>
        <taxon>Cystobacterineae</taxon>
        <taxon>Archangiaceae</taxon>
        <taxon>Archangium</taxon>
    </lineage>
</organism>
<evidence type="ECO:0000313" key="2">
    <source>
        <dbReference type="Proteomes" id="UP001207654"/>
    </source>
</evidence>
<keyword evidence="2" id="KW-1185">Reference proteome</keyword>
<proteinExistence type="predicted"/>
<gene>
    <name evidence="1" type="ORF">OV287_54820</name>
</gene>
<dbReference type="EMBL" id="JAPNKA010000001">
    <property type="protein sequence ID" value="MCY1083546.1"/>
    <property type="molecule type" value="Genomic_DNA"/>
</dbReference>